<dbReference type="InterPro" id="IPR051169">
    <property type="entry name" value="NADH-Q_oxidoreductase"/>
</dbReference>
<feature type="domain" description="FAD/NAD(P)-binding" evidence="6">
    <location>
        <begin position="9"/>
        <end position="344"/>
    </location>
</feature>
<dbReference type="Gene3D" id="3.50.50.100">
    <property type="match status" value="1"/>
</dbReference>
<evidence type="ECO:0000259" key="6">
    <source>
        <dbReference type="Pfam" id="PF07992"/>
    </source>
</evidence>
<keyword evidence="8" id="KW-1185">Reference proteome</keyword>
<dbReference type="OrthoDB" id="9781621at2"/>
<name>A0A1H8V777_9GAMM</name>
<accession>A0A1H8V777</accession>
<dbReference type="PANTHER" id="PTHR42913:SF3">
    <property type="entry name" value="64 KDA MITOCHONDRIAL NADH DEHYDROGENASE (EUROFUNG)"/>
    <property type="match status" value="1"/>
</dbReference>
<dbReference type="GO" id="GO:0019646">
    <property type="term" value="P:aerobic electron transport chain"/>
    <property type="evidence" value="ECO:0007669"/>
    <property type="project" value="TreeGrafter"/>
</dbReference>
<dbReference type="PRINTS" id="PR00368">
    <property type="entry name" value="FADPNR"/>
</dbReference>
<dbReference type="PRINTS" id="PR00411">
    <property type="entry name" value="PNDRDTASEI"/>
</dbReference>
<evidence type="ECO:0000256" key="1">
    <source>
        <dbReference type="ARBA" id="ARBA00001974"/>
    </source>
</evidence>
<evidence type="ECO:0000256" key="4">
    <source>
        <dbReference type="ARBA" id="ARBA00022827"/>
    </source>
</evidence>
<comment type="similarity">
    <text evidence="2">Belongs to the NADH dehydrogenase family.</text>
</comment>
<keyword evidence="4" id="KW-0274">FAD</keyword>
<protein>
    <submittedName>
        <fullName evidence="7">NADH dehydrogenase</fullName>
    </submittedName>
</protein>
<dbReference type="PANTHER" id="PTHR42913">
    <property type="entry name" value="APOPTOSIS-INDUCING FACTOR 1"/>
    <property type="match status" value="1"/>
</dbReference>
<keyword evidence="3" id="KW-0285">Flavoprotein</keyword>
<evidence type="ECO:0000313" key="7">
    <source>
        <dbReference type="EMBL" id="SEP11093.1"/>
    </source>
</evidence>
<dbReference type="InterPro" id="IPR023753">
    <property type="entry name" value="FAD/NAD-binding_dom"/>
</dbReference>
<dbReference type="InterPro" id="IPR036188">
    <property type="entry name" value="FAD/NAD-bd_sf"/>
</dbReference>
<dbReference type="Pfam" id="PF07992">
    <property type="entry name" value="Pyr_redox_2"/>
    <property type="match status" value="1"/>
</dbReference>
<dbReference type="STRING" id="406100.SAMN04488052_11042"/>
<evidence type="ECO:0000256" key="5">
    <source>
        <dbReference type="ARBA" id="ARBA00023002"/>
    </source>
</evidence>
<reference evidence="7 8" key="1">
    <citation type="submission" date="2016-10" db="EMBL/GenBank/DDBJ databases">
        <authorList>
            <person name="de Groot N.N."/>
        </authorList>
    </citation>
    <scope>NUCLEOTIDE SEQUENCE [LARGE SCALE GENOMIC DNA]</scope>
    <source>
        <strain evidence="7 8">CGMCC 1.6291</strain>
    </source>
</reference>
<proteinExistence type="inferred from homology"/>
<comment type="cofactor">
    <cofactor evidence="1">
        <name>FAD</name>
        <dbReference type="ChEBI" id="CHEBI:57692"/>
    </cofactor>
</comment>
<dbReference type="AlphaFoldDB" id="A0A1H8V777"/>
<evidence type="ECO:0000313" key="8">
    <source>
        <dbReference type="Proteomes" id="UP000199657"/>
    </source>
</evidence>
<dbReference type="GO" id="GO:0003955">
    <property type="term" value="F:NAD(P)H dehydrogenase (quinone) activity"/>
    <property type="evidence" value="ECO:0007669"/>
    <property type="project" value="TreeGrafter"/>
</dbReference>
<keyword evidence="5" id="KW-0560">Oxidoreductase</keyword>
<sequence>MTDSTDLHHIVVVGGGAGGLELATRLGRRLGRRGRARVTLVDGKLSHVWKPLFHELAAGTLYSYDDTVDYLAQAKRHGFRFRFGHMHGLDRGDRRITLAPVIDESGQELAPERALHYDTLVLAVGSVSNHFGTPGAAEHCMFLDTVDEAERFQRNMAKAYFRAQEQRSPLADGQLSVAIVGAGATGVELAAEMRNAARKAVHYGLDRIDPERDLKLTLIEASERVLPALAPALSERTHRQLEGLGVRVVTGRKVVGVTDGGVALDDGEFIAAEHRVWAAGIKAPDWLAGLDGLTTNRANQIQVTRGLQSTTDPDIFAMGDCAACPMPDGQGLVPPRAQAASQQAIFLATAMTRRLQGRAPGSFTYRDHGSLIALNEGHAVGRLMGSVFGNQLIEGTMARLAYAMLYRKHQATLHGVPTTALTALARWLTRHVHPRLKLH</sequence>
<dbReference type="Proteomes" id="UP000199657">
    <property type="component" value="Unassembled WGS sequence"/>
</dbReference>
<dbReference type="SUPFAM" id="SSF51905">
    <property type="entry name" value="FAD/NAD(P)-binding domain"/>
    <property type="match status" value="1"/>
</dbReference>
<gene>
    <name evidence="7" type="ORF">SAMN04488052_11042</name>
</gene>
<dbReference type="RefSeq" id="WP_091645690.1">
    <property type="nucleotide sequence ID" value="NZ_FOEG01000010.1"/>
</dbReference>
<evidence type="ECO:0000256" key="3">
    <source>
        <dbReference type="ARBA" id="ARBA00022630"/>
    </source>
</evidence>
<evidence type="ECO:0000256" key="2">
    <source>
        <dbReference type="ARBA" id="ARBA00005272"/>
    </source>
</evidence>
<organism evidence="7 8">
    <name type="scientific">Aquisalimonas asiatica</name>
    <dbReference type="NCBI Taxonomy" id="406100"/>
    <lineage>
        <taxon>Bacteria</taxon>
        <taxon>Pseudomonadati</taxon>
        <taxon>Pseudomonadota</taxon>
        <taxon>Gammaproteobacteria</taxon>
        <taxon>Chromatiales</taxon>
        <taxon>Ectothiorhodospiraceae</taxon>
        <taxon>Aquisalimonas</taxon>
    </lineage>
</organism>
<dbReference type="EMBL" id="FOEG01000010">
    <property type="protein sequence ID" value="SEP11093.1"/>
    <property type="molecule type" value="Genomic_DNA"/>
</dbReference>